<evidence type="ECO:0000256" key="1">
    <source>
        <dbReference type="ARBA" id="ARBA00007150"/>
    </source>
</evidence>
<protein>
    <recommendedName>
        <fullName evidence="7">Phosphatidylglycerol--prolipoprotein diacylglyceryl transferase</fullName>
        <ecNumber evidence="7">2.5.1.145</ecNumber>
    </recommendedName>
</protein>
<keyword evidence="9" id="KW-1185">Reference proteome</keyword>
<evidence type="ECO:0000256" key="6">
    <source>
        <dbReference type="ARBA" id="ARBA00023136"/>
    </source>
</evidence>
<evidence type="ECO:0000256" key="5">
    <source>
        <dbReference type="ARBA" id="ARBA00022989"/>
    </source>
</evidence>
<feature type="transmembrane region" description="Helical" evidence="7">
    <location>
        <begin position="245"/>
        <end position="270"/>
    </location>
</feature>
<dbReference type="GO" id="GO:0005886">
    <property type="term" value="C:plasma membrane"/>
    <property type="evidence" value="ECO:0007669"/>
    <property type="project" value="UniProtKB-SubCell"/>
</dbReference>
<dbReference type="HAMAP" id="MF_01147">
    <property type="entry name" value="Lgt"/>
    <property type="match status" value="1"/>
</dbReference>
<dbReference type="Pfam" id="PF01790">
    <property type="entry name" value="LGT"/>
    <property type="match status" value="1"/>
</dbReference>
<keyword evidence="6 7" id="KW-0472">Membrane</keyword>
<keyword evidence="3 7" id="KW-0808">Transferase</keyword>
<feature type="transmembrane region" description="Helical" evidence="7">
    <location>
        <begin position="32"/>
        <end position="50"/>
    </location>
</feature>
<evidence type="ECO:0000313" key="9">
    <source>
        <dbReference type="Proteomes" id="UP000308828"/>
    </source>
</evidence>
<dbReference type="RefSeq" id="WP_136596552.1">
    <property type="nucleotide sequence ID" value="NZ_STGV01000001.1"/>
</dbReference>
<feature type="transmembrane region" description="Helical" evidence="7">
    <location>
        <begin position="71"/>
        <end position="91"/>
    </location>
</feature>
<comment type="catalytic activity">
    <reaction evidence="7">
        <text>L-cysteinyl-[prolipoprotein] + a 1,2-diacyl-sn-glycero-3-phospho-(1'-sn-glycerol) = an S-1,2-diacyl-sn-glyceryl-L-cysteinyl-[prolipoprotein] + sn-glycerol 1-phosphate + H(+)</text>
        <dbReference type="Rhea" id="RHEA:56712"/>
        <dbReference type="Rhea" id="RHEA-COMP:14679"/>
        <dbReference type="Rhea" id="RHEA-COMP:14680"/>
        <dbReference type="ChEBI" id="CHEBI:15378"/>
        <dbReference type="ChEBI" id="CHEBI:29950"/>
        <dbReference type="ChEBI" id="CHEBI:57685"/>
        <dbReference type="ChEBI" id="CHEBI:64716"/>
        <dbReference type="ChEBI" id="CHEBI:140658"/>
        <dbReference type="EC" id="2.5.1.145"/>
    </reaction>
</comment>
<comment type="function">
    <text evidence="7">Catalyzes the transfer of the diacylglyceryl group from phosphatidylglycerol to the sulfhydryl group of the N-terminal cysteine of a prolipoprotein, the first step in the formation of mature lipoproteins.</text>
</comment>
<dbReference type="UniPathway" id="UPA00664"/>
<dbReference type="Proteomes" id="UP000308828">
    <property type="component" value="Unassembled WGS sequence"/>
</dbReference>
<proteinExistence type="inferred from homology"/>
<dbReference type="AlphaFoldDB" id="A0A4S8P3W5"/>
<evidence type="ECO:0000256" key="2">
    <source>
        <dbReference type="ARBA" id="ARBA00022475"/>
    </source>
</evidence>
<feature type="transmembrane region" description="Helical" evidence="7">
    <location>
        <begin position="135"/>
        <end position="156"/>
    </location>
</feature>
<dbReference type="InterPro" id="IPR001640">
    <property type="entry name" value="Lgt"/>
</dbReference>
<gene>
    <name evidence="7" type="primary">lgt</name>
    <name evidence="8" type="ORF">FAA97_00355</name>
</gene>
<dbReference type="GO" id="GO:0042158">
    <property type="term" value="P:lipoprotein biosynthetic process"/>
    <property type="evidence" value="ECO:0007669"/>
    <property type="project" value="UniProtKB-UniRule"/>
</dbReference>
<evidence type="ECO:0000256" key="7">
    <source>
        <dbReference type="HAMAP-Rule" id="MF_01147"/>
    </source>
</evidence>
<accession>A0A4S8P3W5</accession>
<comment type="pathway">
    <text evidence="7">Protein modification; lipoprotein biosynthesis (diacylglyceryl transfer).</text>
</comment>
<evidence type="ECO:0000256" key="3">
    <source>
        <dbReference type="ARBA" id="ARBA00022679"/>
    </source>
</evidence>
<feature type="transmembrane region" description="Helical" evidence="7">
    <location>
        <begin position="189"/>
        <end position="207"/>
    </location>
</feature>
<dbReference type="PROSITE" id="PS01311">
    <property type="entry name" value="LGT"/>
    <property type="match status" value="1"/>
</dbReference>
<dbReference type="PANTHER" id="PTHR30589:SF0">
    <property type="entry name" value="PHOSPHATIDYLGLYCEROL--PROLIPOPROTEIN DIACYLGLYCERYL TRANSFERASE"/>
    <property type="match status" value="1"/>
</dbReference>
<feature type="transmembrane region" description="Helical" evidence="7">
    <location>
        <begin position="111"/>
        <end position="128"/>
    </location>
</feature>
<dbReference type="OrthoDB" id="871140at2"/>
<evidence type="ECO:0000256" key="4">
    <source>
        <dbReference type="ARBA" id="ARBA00022692"/>
    </source>
</evidence>
<organism evidence="8 9">
    <name type="scientific">Peteryoungia ipomoeae</name>
    <dbReference type="NCBI Taxonomy" id="1210932"/>
    <lineage>
        <taxon>Bacteria</taxon>
        <taxon>Pseudomonadati</taxon>
        <taxon>Pseudomonadota</taxon>
        <taxon>Alphaproteobacteria</taxon>
        <taxon>Hyphomicrobiales</taxon>
        <taxon>Rhizobiaceae</taxon>
        <taxon>Peteryoungia</taxon>
    </lineage>
</organism>
<sequence>MLSVLDLFAAVSFPAIDPVAFSVGPLKVHWYGLAYVAGILLAWLVARDLLRRPGLWRDNTPPLTLQQVDDFILWAAIGIVAGGRLGYILFYDFANVVANPLRIFAVWDGGMSFHGGLIGTTIAMLYFARRNQIRLLSLFDLVACVAPIGLFFGRLANFVNGELWGRPSDVAWAMAFPTGGPFPRHPSQLYEAALEGLVLFIVLQVLARLGHLKYAGRITGLFAAGYASARIFVEFFREPDPQLGYLLGGWLTMGMLLSLPMLMIGLGLFVRSLRANANSARGN</sequence>
<name>A0A4S8P3W5_9HYPH</name>
<keyword evidence="8" id="KW-0449">Lipoprotein</keyword>
<comment type="subcellular location">
    <subcellularLocation>
        <location evidence="7">Cell membrane</location>
        <topology evidence="7">Multi-pass membrane protein</topology>
    </subcellularLocation>
</comment>
<dbReference type="EMBL" id="STGV01000001">
    <property type="protein sequence ID" value="THV24703.1"/>
    <property type="molecule type" value="Genomic_DNA"/>
</dbReference>
<keyword evidence="5 7" id="KW-1133">Transmembrane helix</keyword>
<dbReference type="GO" id="GO:0008961">
    <property type="term" value="F:phosphatidylglycerol-prolipoprotein diacylglyceryl transferase activity"/>
    <property type="evidence" value="ECO:0007669"/>
    <property type="project" value="UniProtKB-UniRule"/>
</dbReference>
<reference evidence="8 9" key="1">
    <citation type="submission" date="2019-04" db="EMBL/GenBank/DDBJ databases">
        <title>Genome sequence of strain shin9-1.</title>
        <authorList>
            <person name="Gao J."/>
            <person name="Sun J."/>
        </authorList>
    </citation>
    <scope>NUCLEOTIDE SEQUENCE [LARGE SCALE GENOMIC DNA]</scope>
    <source>
        <strain evidence="9">shin9-1</strain>
    </source>
</reference>
<dbReference type="EC" id="2.5.1.145" evidence="7"/>
<dbReference type="PANTHER" id="PTHR30589">
    <property type="entry name" value="PROLIPOPROTEIN DIACYLGLYCERYL TRANSFERASE"/>
    <property type="match status" value="1"/>
</dbReference>
<comment type="caution">
    <text evidence="8">The sequence shown here is derived from an EMBL/GenBank/DDBJ whole genome shotgun (WGS) entry which is preliminary data.</text>
</comment>
<dbReference type="NCBIfam" id="TIGR00544">
    <property type="entry name" value="lgt"/>
    <property type="match status" value="1"/>
</dbReference>
<feature type="transmembrane region" description="Helical" evidence="7">
    <location>
        <begin position="214"/>
        <end position="233"/>
    </location>
</feature>
<keyword evidence="4 7" id="KW-0812">Transmembrane</keyword>
<keyword evidence="2 7" id="KW-1003">Cell membrane</keyword>
<evidence type="ECO:0000313" key="8">
    <source>
        <dbReference type="EMBL" id="THV24703.1"/>
    </source>
</evidence>
<comment type="similarity">
    <text evidence="1 7">Belongs to the Lgt family.</text>
</comment>
<feature type="binding site" evidence="7">
    <location>
        <position position="154"/>
    </location>
    <ligand>
        <name>a 1,2-diacyl-sn-glycero-3-phospho-(1'-sn-glycerol)</name>
        <dbReference type="ChEBI" id="CHEBI:64716"/>
    </ligand>
</feature>